<reference evidence="6" key="3">
    <citation type="submission" date="2020-12" db="UniProtKB">
        <authorList>
            <consortium name="EnsemblPlants"/>
        </authorList>
    </citation>
    <scope>IDENTIFICATION</scope>
</reference>
<evidence type="ECO:0000313" key="7">
    <source>
        <dbReference type="Proteomes" id="UP000006727"/>
    </source>
</evidence>
<keyword evidence="5" id="KW-0325">Glycoprotein</keyword>
<evidence type="ECO:0000256" key="4">
    <source>
        <dbReference type="ARBA" id="ARBA00023136"/>
    </source>
</evidence>
<proteinExistence type="predicted"/>
<dbReference type="InParanoid" id="A0A7I4EI99"/>
<dbReference type="InterPro" id="IPR044174">
    <property type="entry name" value="BC10-like"/>
</dbReference>
<protein>
    <submittedName>
        <fullName evidence="6">Uncharacterized protein</fullName>
    </submittedName>
</protein>
<keyword evidence="2" id="KW-0328">Glycosyltransferase</keyword>
<organism evidence="6 7">
    <name type="scientific">Physcomitrium patens</name>
    <name type="common">Spreading-leaved earth moss</name>
    <name type="synonym">Physcomitrella patens</name>
    <dbReference type="NCBI Taxonomy" id="3218"/>
    <lineage>
        <taxon>Eukaryota</taxon>
        <taxon>Viridiplantae</taxon>
        <taxon>Streptophyta</taxon>
        <taxon>Embryophyta</taxon>
        <taxon>Bryophyta</taxon>
        <taxon>Bryophytina</taxon>
        <taxon>Bryopsida</taxon>
        <taxon>Funariidae</taxon>
        <taxon>Funariales</taxon>
        <taxon>Funariaceae</taxon>
        <taxon>Physcomitrium</taxon>
    </lineage>
</organism>
<dbReference type="Proteomes" id="UP000006727">
    <property type="component" value="Chromosome 8"/>
</dbReference>
<keyword evidence="3" id="KW-0808">Transferase</keyword>
<accession>A0A7I4EI99</accession>
<dbReference type="PANTHER" id="PTHR31042">
    <property type="entry name" value="CORE-2/I-BRANCHING BETA-1,6-N-ACETYLGLUCOSAMINYLTRANSFERASE FAMILY PROTEIN-RELATED"/>
    <property type="match status" value="1"/>
</dbReference>
<dbReference type="EMBL" id="ABEU02000008">
    <property type="status" value="NOT_ANNOTATED_CDS"/>
    <property type="molecule type" value="Genomic_DNA"/>
</dbReference>
<evidence type="ECO:0000313" key="6">
    <source>
        <dbReference type="EnsemblPlants" id="Pp3c8_11360V3.2"/>
    </source>
</evidence>
<reference evidence="6 7" key="1">
    <citation type="journal article" date="2008" name="Science">
        <title>The Physcomitrella genome reveals evolutionary insights into the conquest of land by plants.</title>
        <authorList>
            <person name="Rensing S."/>
            <person name="Lang D."/>
            <person name="Zimmer A."/>
            <person name="Terry A."/>
            <person name="Salamov A."/>
            <person name="Shapiro H."/>
            <person name="Nishiyama T."/>
            <person name="Perroud P.-F."/>
            <person name="Lindquist E."/>
            <person name="Kamisugi Y."/>
            <person name="Tanahashi T."/>
            <person name="Sakakibara K."/>
            <person name="Fujita T."/>
            <person name="Oishi K."/>
            <person name="Shin-I T."/>
            <person name="Kuroki Y."/>
            <person name="Toyoda A."/>
            <person name="Suzuki Y."/>
            <person name="Hashimoto A."/>
            <person name="Yamaguchi K."/>
            <person name="Sugano A."/>
            <person name="Kohara Y."/>
            <person name="Fujiyama A."/>
            <person name="Anterola A."/>
            <person name="Aoki S."/>
            <person name="Ashton N."/>
            <person name="Barbazuk W.B."/>
            <person name="Barker E."/>
            <person name="Bennetzen J."/>
            <person name="Bezanilla M."/>
            <person name="Blankenship R."/>
            <person name="Cho S.H."/>
            <person name="Dutcher S."/>
            <person name="Estelle M."/>
            <person name="Fawcett J.A."/>
            <person name="Gundlach H."/>
            <person name="Hanada K."/>
            <person name="Heyl A."/>
            <person name="Hicks K.A."/>
            <person name="Hugh J."/>
            <person name="Lohr M."/>
            <person name="Mayer K."/>
            <person name="Melkozernov A."/>
            <person name="Murata T."/>
            <person name="Nelson D."/>
            <person name="Pils B."/>
            <person name="Prigge M."/>
            <person name="Reiss B."/>
            <person name="Renner T."/>
            <person name="Rombauts S."/>
            <person name="Rushton P."/>
            <person name="Sanderfoot A."/>
            <person name="Schween G."/>
            <person name="Shiu S.-H."/>
            <person name="Stueber K."/>
            <person name="Theodoulou F.L."/>
            <person name="Tu H."/>
            <person name="Van de Peer Y."/>
            <person name="Verrier P.J."/>
            <person name="Waters E."/>
            <person name="Wood A."/>
            <person name="Yang L."/>
            <person name="Cove D."/>
            <person name="Cuming A."/>
            <person name="Hasebe M."/>
            <person name="Lucas S."/>
            <person name="Mishler D.B."/>
            <person name="Reski R."/>
            <person name="Grigoriev I."/>
            <person name="Quatrano R.S."/>
            <person name="Boore J.L."/>
        </authorList>
    </citation>
    <scope>NUCLEOTIDE SEQUENCE [LARGE SCALE GENOMIC DNA]</scope>
    <source>
        <strain evidence="6 7">cv. Gransden 2004</strain>
    </source>
</reference>
<comment type="subcellular location">
    <subcellularLocation>
        <location evidence="1">Membrane</location>
        <topology evidence="1">Single-pass type II membrane protein</topology>
    </subcellularLocation>
</comment>
<dbReference type="InterPro" id="IPR003406">
    <property type="entry name" value="Glyco_trans_14"/>
</dbReference>
<evidence type="ECO:0000256" key="1">
    <source>
        <dbReference type="ARBA" id="ARBA00004606"/>
    </source>
</evidence>
<name>A0A7I4EI99_PHYPA</name>
<dbReference type="EnsemblPlants" id="Pp3c8_11360V3.2">
    <property type="protein sequence ID" value="Pp3c8_11360V3.2"/>
    <property type="gene ID" value="Pp3c8_11360"/>
</dbReference>
<reference evidence="6 7" key="2">
    <citation type="journal article" date="2018" name="Plant J.">
        <title>The Physcomitrella patens chromosome-scale assembly reveals moss genome structure and evolution.</title>
        <authorList>
            <person name="Lang D."/>
            <person name="Ullrich K.K."/>
            <person name="Murat F."/>
            <person name="Fuchs J."/>
            <person name="Jenkins J."/>
            <person name="Haas F.B."/>
            <person name="Piednoel M."/>
            <person name="Gundlach H."/>
            <person name="Van Bel M."/>
            <person name="Meyberg R."/>
            <person name="Vives C."/>
            <person name="Morata J."/>
            <person name="Symeonidi A."/>
            <person name="Hiss M."/>
            <person name="Muchero W."/>
            <person name="Kamisugi Y."/>
            <person name="Saleh O."/>
            <person name="Blanc G."/>
            <person name="Decker E.L."/>
            <person name="van Gessel N."/>
            <person name="Grimwood J."/>
            <person name="Hayes R.D."/>
            <person name="Graham S.W."/>
            <person name="Gunter L.E."/>
            <person name="McDaniel S.F."/>
            <person name="Hoernstein S.N.W."/>
            <person name="Larsson A."/>
            <person name="Li F.W."/>
            <person name="Perroud P.F."/>
            <person name="Phillips J."/>
            <person name="Ranjan P."/>
            <person name="Rokshar D.S."/>
            <person name="Rothfels C.J."/>
            <person name="Schneider L."/>
            <person name="Shu S."/>
            <person name="Stevenson D.W."/>
            <person name="Thummler F."/>
            <person name="Tillich M."/>
            <person name="Villarreal Aguilar J.C."/>
            <person name="Widiez T."/>
            <person name="Wong G.K."/>
            <person name="Wymore A."/>
            <person name="Zhang Y."/>
            <person name="Zimmer A.D."/>
            <person name="Quatrano R.S."/>
            <person name="Mayer K.F.X."/>
            <person name="Goodstein D."/>
            <person name="Casacuberta J.M."/>
            <person name="Vandepoele K."/>
            <person name="Reski R."/>
            <person name="Cuming A.C."/>
            <person name="Tuskan G.A."/>
            <person name="Maumus F."/>
            <person name="Salse J."/>
            <person name="Schmutz J."/>
            <person name="Rensing S.A."/>
        </authorList>
    </citation>
    <scope>NUCLEOTIDE SEQUENCE [LARGE SCALE GENOMIC DNA]</scope>
    <source>
        <strain evidence="6 7">cv. Gransden 2004</strain>
    </source>
</reference>
<sequence>MGSRFNGSPQSRGHHRWIFTFIVINAALAMLNKLQSSFLVHRQILLDFVWEHFFHKADEHKYIVYIHARSEYVYLKNTTTCSTFINRQLKRPVQGEASMPQSERLLMEEALQDPLNKRFILLSDNNCVFLYNFRYVYNCIMFCQKRFVDRSYEYSWRKWFVLIRKHVVTVVKDLGVFLVFQRYCKKMALPEFSESTKQNNLIHNCIFDEHYLQTLLIVTRQRCRMSLIRNMEMEIEQQGMTYSQRPTAHQHTMDRPIKAIQDINETHFVATSRREQCSNNSKALPCYLLAKNFT</sequence>
<dbReference type="GO" id="GO:0016020">
    <property type="term" value="C:membrane"/>
    <property type="evidence" value="ECO:0007669"/>
    <property type="project" value="UniProtKB-SubCell"/>
</dbReference>
<dbReference type="AlphaFoldDB" id="A0A7I4EI99"/>
<dbReference type="GO" id="GO:0016757">
    <property type="term" value="F:glycosyltransferase activity"/>
    <property type="evidence" value="ECO:0007669"/>
    <property type="project" value="UniProtKB-KW"/>
</dbReference>
<keyword evidence="4" id="KW-0472">Membrane</keyword>
<evidence type="ECO:0000256" key="2">
    <source>
        <dbReference type="ARBA" id="ARBA00022676"/>
    </source>
</evidence>
<keyword evidence="7" id="KW-1185">Reference proteome</keyword>
<evidence type="ECO:0000256" key="5">
    <source>
        <dbReference type="ARBA" id="ARBA00023180"/>
    </source>
</evidence>
<dbReference type="Pfam" id="PF02485">
    <property type="entry name" value="Branch"/>
    <property type="match status" value="2"/>
</dbReference>
<dbReference type="PANTHER" id="PTHR31042:SF145">
    <property type="entry name" value="CORE-2_I-BRANCHING BETA-1,6-N-ACETYLGLUCOSAMINYLTRANSFERASE FAMILY PROTEIN"/>
    <property type="match status" value="1"/>
</dbReference>
<dbReference type="Gramene" id="Pp3c8_11360V3.2">
    <property type="protein sequence ID" value="Pp3c8_11360V3.2"/>
    <property type="gene ID" value="Pp3c8_11360"/>
</dbReference>
<evidence type="ECO:0000256" key="3">
    <source>
        <dbReference type="ARBA" id="ARBA00022679"/>
    </source>
</evidence>